<dbReference type="EMBL" id="CAMXCT030002312">
    <property type="protein sequence ID" value="CAL4784565.1"/>
    <property type="molecule type" value="Genomic_DNA"/>
</dbReference>
<dbReference type="AlphaFoldDB" id="A0A9P1CUN1"/>
<gene>
    <name evidence="1" type="ORF">C1SCF055_LOCUS23656</name>
</gene>
<dbReference type="GO" id="GO:0008168">
    <property type="term" value="F:methyltransferase activity"/>
    <property type="evidence" value="ECO:0007669"/>
    <property type="project" value="UniProtKB-KW"/>
</dbReference>
<comment type="caution">
    <text evidence="1">The sequence shown here is derived from an EMBL/GenBank/DDBJ whole genome shotgun (WGS) entry which is preliminary data.</text>
</comment>
<feature type="non-terminal residue" evidence="1">
    <location>
        <position position="227"/>
    </location>
</feature>
<protein>
    <submittedName>
        <fullName evidence="3">Methyltransferase domain-containing protein</fullName>
    </submittedName>
</protein>
<dbReference type="EMBL" id="CAMXCT020002312">
    <property type="protein sequence ID" value="CAL1150628.1"/>
    <property type="molecule type" value="Genomic_DNA"/>
</dbReference>
<proteinExistence type="predicted"/>
<evidence type="ECO:0000313" key="1">
    <source>
        <dbReference type="EMBL" id="CAI3997253.1"/>
    </source>
</evidence>
<dbReference type="Gene3D" id="3.40.50.150">
    <property type="entry name" value="Vaccinia Virus protein VP39"/>
    <property type="match status" value="1"/>
</dbReference>
<dbReference type="OrthoDB" id="411921at2759"/>
<dbReference type="SUPFAM" id="SSF53335">
    <property type="entry name" value="S-adenosyl-L-methionine-dependent methyltransferases"/>
    <property type="match status" value="1"/>
</dbReference>
<keyword evidence="3" id="KW-0489">Methyltransferase</keyword>
<organism evidence="1">
    <name type="scientific">Cladocopium goreaui</name>
    <dbReference type="NCBI Taxonomy" id="2562237"/>
    <lineage>
        <taxon>Eukaryota</taxon>
        <taxon>Sar</taxon>
        <taxon>Alveolata</taxon>
        <taxon>Dinophyceae</taxon>
        <taxon>Suessiales</taxon>
        <taxon>Symbiodiniaceae</taxon>
        <taxon>Cladocopium</taxon>
    </lineage>
</organism>
<dbReference type="GO" id="GO:0032259">
    <property type="term" value="P:methylation"/>
    <property type="evidence" value="ECO:0007669"/>
    <property type="project" value="UniProtKB-KW"/>
</dbReference>
<keyword evidence="4" id="KW-1185">Reference proteome</keyword>
<reference evidence="1" key="1">
    <citation type="submission" date="2022-10" db="EMBL/GenBank/DDBJ databases">
        <authorList>
            <person name="Chen Y."/>
            <person name="Dougan E. K."/>
            <person name="Chan C."/>
            <person name="Rhodes N."/>
            <person name="Thang M."/>
        </authorList>
    </citation>
    <scope>NUCLEOTIDE SEQUENCE</scope>
</reference>
<keyword evidence="3" id="KW-0808">Transferase</keyword>
<dbReference type="Proteomes" id="UP001152797">
    <property type="component" value="Unassembled WGS sequence"/>
</dbReference>
<sequence length="227" mass="24988">MAESVSSLSSCAWVLASQVGEQLRGTLLEAEAETRVVVVYSTEDYRRLARHVVTATDEVVEVGSSLGKCTEILAARASQVLGVDVSLEQLAISRERVPSVSFVFLDLFEEAAKLPEQLRRHGVQRCSCAFLDIGGDRRCRQVLRGIQLLRDHLDLRLLAVKSEELYAAMAKWTGQKGINDGHRLSDVPGFLRCLDTSAPESAKAQLKKQKRARRVQALADNKALAEA</sequence>
<reference evidence="2" key="2">
    <citation type="submission" date="2024-04" db="EMBL/GenBank/DDBJ databases">
        <authorList>
            <person name="Chen Y."/>
            <person name="Shah S."/>
            <person name="Dougan E. K."/>
            <person name="Thang M."/>
            <person name="Chan C."/>
        </authorList>
    </citation>
    <scope>NUCLEOTIDE SEQUENCE [LARGE SCALE GENOMIC DNA]</scope>
</reference>
<evidence type="ECO:0000313" key="4">
    <source>
        <dbReference type="Proteomes" id="UP001152797"/>
    </source>
</evidence>
<evidence type="ECO:0000313" key="2">
    <source>
        <dbReference type="EMBL" id="CAL1150628.1"/>
    </source>
</evidence>
<accession>A0A9P1CUN1</accession>
<evidence type="ECO:0000313" key="3">
    <source>
        <dbReference type="EMBL" id="CAL4784565.1"/>
    </source>
</evidence>
<dbReference type="InterPro" id="IPR029063">
    <property type="entry name" value="SAM-dependent_MTases_sf"/>
</dbReference>
<dbReference type="EMBL" id="CAMXCT010002312">
    <property type="protein sequence ID" value="CAI3997253.1"/>
    <property type="molecule type" value="Genomic_DNA"/>
</dbReference>
<name>A0A9P1CUN1_9DINO</name>